<dbReference type="AlphaFoldDB" id="A0A0C2DQV1"/>
<protein>
    <recommendedName>
        <fullName evidence="3">Tetratricopeptide repeat-like domain-containing protein</fullName>
    </recommendedName>
</protein>
<evidence type="ECO:0008006" key="3">
    <source>
        <dbReference type="Google" id="ProtNLM"/>
    </source>
</evidence>
<accession>A0A0C2DQV1</accession>
<name>A0A0C2DQV1_9BACT</name>
<evidence type="ECO:0000313" key="1">
    <source>
        <dbReference type="EMBL" id="KIH75809.1"/>
    </source>
</evidence>
<reference evidence="1 2" key="1">
    <citation type="submission" date="2014-12" db="EMBL/GenBank/DDBJ databases">
        <title>Genomes of Geoalkalibacter ferrihydriticus and Geoalkalibacter subterraneus, two haloalkaliphilic metal-reducing members of the Geobacteraceae.</title>
        <authorList>
            <person name="Badalamenti J.P."/>
            <person name="Torres C.I."/>
            <person name="Krajmalnik-Brown R."/>
            <person name="Bond D.R."/>
        </authorList>
    </citation>
    <scope>NUCLEOTIDE SEQUENCE [LARGE SCALE GENOMIC DNA]</scope>
    <source>
        <strain evidence="1 2">DSM 17813</strain>
    </source>
</reference>
<proteinExistence type="predicted"/>
<keyword evidence="2" id="KW-1185">Reference proteome</keyword>
<organism evidence="1 2">
    <name type="scientific">Geoalkalibacter ferrihydriticus DSM 17813</name>
    <dbReference type="NCBI Taxonomy" id="1121915"/>
    <lineage>
        <taxon>Bacteria</taxon>
        <taxon>Pseudomonadati</taxon>
        <taxon>Thermodesulfobacteriota</taxon>
        <taxon>Desulfuromonadia</taxon>
        <taxon>Desulfuromonadales</taxon>
        <taxon>Geoalkalibacteraceae</taxon>
        <taxon>Geoalkalibacter</taxon>
    </lineage>
</organism>
<dbReference type="EMBL" id="JWJD01000007">
    <property type="protein sequence ID" value="KIH75809.1"/>
    <property type="molecule type" value="Genomic_DNA"/>
</dbReference>
<dbReference type="Proteomes" id="UP000035068">
    <property type="component" value="Unassembled WGS sequence"/>
</dbReference>
<dbReference type="InterPro" id="IPR011990">
    <property type="entry name" value="TPR-like_helical_dom_sf"/>
</dbReference>
<gene>
    <name evidence="1" type="ORF">GFER_14550</name>
</gene>
<dbReference type="SUPFAM" id="SSF48452">
    <property type="entry name" value="TPR-like"/>
    <property type="match status" value="1"/>
</dbReference>
<dbReference type="Gene3D" id="1.25.40.10">
    <property type="entry name" value="Tetratricopeptide repeat domain"/>
    <property type="match status" value="1"/>
</dbReference>
<evidence type="ECO:0000313" key="2">
    <source>
        <dbReference type="Proteomes" id="UP000035068"/>
    </source>
</evidence>
<comment type="caution">
    <text evidence="1">The sequence shown here is derived from an EMBL/GenBank/DDBJ whole genome shotgun (WGS) entry which is preliminary data.</text>
</comment>
<sequence length="182" mass="20133">MRLSDWHDRVHLVGLAAVLAALGWLILVGAPTDSAARADSGVERAMERQMAYQARVAFLEQVYGPVEELRREGKSQQALLMLEQLNRNYAGEAHGFILQGMILHEMGVLDRAAASFVRGLRINGDYVDQRSPLTRRAQIQALVDEGHDRLAARARANPDNPSIVAALRNVYYLQSRLAGGCE</sequence>
<dbReference type="RefSeq" id="WP_040100592.1">
    <property type="nucleotide sequence ID" value="NZ_JWJD01000007.1"/>
</dbReference>